<dbReference type="PANTHER" id="PTHR36694">
    <property type="entry name" value="PASIFLORA 1, ISOFORM A-RELATED"/>
    <property type="match status" value="1"/>
</dbReference>
<evidence type="ECO:0000313" key="3">
    <source>
        <dbReference type="EMBL" id="CAH1239666.1"/>
    </source>
</evidence>
<protein>
    <submittedName>
        <fullName evidence="3">Hypp5866 protein</fullName>
    </submittedName>
</protein>
<feature type="transmembrane region" description="Helical" evidence="2">
    <location>
        <begin position="123"/>
        <end position="154"/>
    </location>
</feature>
<dbReference type="AlphaFoldDB" id="A0A8J9YSI8"/>
<name>A0A8J9YSI8_BRALA</name>
<keyword evidence="2" id="KW-0812">Transmembrane</keyword>
<keyword evidence="2" id="KW-0472">Membrane</keyword>
<keyword evidence="4" id="KW-1185">Reference proteome</keyword>
<dbReference type="Proteomes" id="UP000838412">
    <property type="component" value="Chromosome 11"/>
</dbReference>
<feature type="transmembrane region" description="Helical" evidence="2">
    <location>
        <begin position="82"/>
        <end position="103"/>
    </location>
</feature>
<organism evidence="3 4">
    <name type="scientific">Branchiostoma lanceolatum</name>
    <name type="common">Common lancelet</name>
    <name type="synonym">Amphioxus lanceolatum</name>
    <dbReference type="NCBI Taxonomy" id="7740"/>
    <lineage>
        <taxon>Eukaryota</taxon>
        <taxon>Metazoa</taxon>
        <taxon>Chordata</taxon>
        <taxon>Cephalochordata</taxon>
        <taxon>Leptocardii</taxon>
        <taxon>Amphioxiformes</taxon>
        <taxon>Branchiostomatidae</taxon>
        <taxon>Branchiostoma</taxon>
    </lineage>
</organism>
<dbReference type="EMBL" id="OV696696">
    <property type="protein sequence ID" value="CAH1239666.1"/>
    <property type="molecule type" value="Genomic_DNA"/>
</dbReference>
<feature type="transmembrane region" description="Helical" evidence="2">
    <location>
        <begin position="55"/>
        <end position="75"/>
    </location>
</feature>
<proteinExistence type="predicted"/>
<accession>A0A8J9YSI8</accession>
<evidence type="ECO:0000313" key="4">
    <source>
        <dbReference type="Proteomes" id="UP000838412"/>
    </source>
</evidence>
<sequence length="236" mass="25063">MAILQRSCCGCCDVKTGSFVVAGIWIVLTLIGLGYTGYRVSIVAAFGLVAPTDVVILIVYIVNLITHILLIVGVAQEVRPLILTWVIVTIICTVVSLIVYAYVTVATLGVIAAIAAGSDNQSAILGAGIAGIAIVWIIWGVFFILTVYGCLVVYSHYQNLRDAAMGRGQQQMVVMGNQPAMQGIQPYGNQPYGNQPYGNQPYGNQAYGNQPALENKQPAMTGPQPGLGQDSSDVKL</sequence>
<feature type="region of interest" description="Disordered" evidence="1">
    <location>
        <begin position="195"/>
        <end position="236"/>
    </location>
</feature>
<feature type="transmembrane region" description="Helical" evidence="2">
    <location>
        <begin position="12"/>
        <end position="35"/>
    </location>
</feature>
<keyword evidence="2" id="KW-1133">Transmembrane helix</keyword>
<evidence type="ECO:0000256" key="1">
    <source>
        <dbReference type="SAM" id="MobiDB-lite"/>
    </source>
</evidence>
<feature type="compositionally biased region" description="Polar residues" evidence="1">
    <location>
        <begin position="195"/>
        <end position="208"/>
    </location>
</feature>
<dbReference type="OrthoDB" id="10045692at2759"/>
<dbReference type="PANTHER" id="PTHR36694:SF11">
    <property type="entry name" value="LP21121P-RELATED"/>
    <property type="match status" value="1"/>
</dbReference>
<gene>
    <name evidence="3" type="primary">Hypp5866</name>
    <name evidence="3" type="ORF">BLAG_LOCUS3898</name>
</gene>
<reference evidence="3" key="1">
    <citation type="submission" date="2022-01" db="EMBL/GenBank/DDBJ databases">
        <authorList>
            <person name="Braso-Vives M."/>
        </authorList>
    </citation>
    <scope>NUCLEOTIDE SEQUENCE</scope>
</reference>
<evidence type="ECO:0000256" key="2">
    <source>
        <dbReference type="SAM" id="Phobius"/>
    </source>
</evidence>